<protein>
    <submittedName>
        <fullName evidence="2">Uncharacterized protein</fullName>
    </submittedName>
</protein>
<dbReference type="AlphaFoldDB" id="A0A1W6LGV5"/>
<dbReference type="OrthoDB" id="9958725at2"/>
<accession>A0A1W6LGV5</accession>
<dbReference type="STRING" id="946333.A4W93_28480"/>
<evidence type="ECO:0000256" key="1">
    <source>
        <dbReference type="SAM" id="MobiDB-lite"/>
    </source>
</evidence>
<name>A0A1W6LGV5_9BURK</name>
<dbReference type="Proteomes" id="UP000193427">
    <property type="component" value="Chromosome"/>
</dbReference>
<sequence length="68" mass="7808">MNFMPRWAWLQQAVRTTPRTRDDADAADMGTAFGLDASFRDEPEVRQEPPPWSAAPRLSRHTGLPRRD</sequence>
<feature type="compositionally biased region" description="Basic and acidic residues" evidence="1">
    <location>
        <begin position="38"/>
        <end position="47"/>
    </location>
</feature>
<dbReference type="RefSeq" id="WP_085753840.1">
    <property type="nucleotide sequence ID" value="NZ_BSPR01000017.1"/>
</dbReference>
<evidence type="ECO:0000313" key="3">
    <source>
        <dbReference type="Proteomes" id="UP000193427"/>
    </source>
</evidence>
<reference evidence="2 3" key="1">
    <citation type="submission" date="2016-04" db="EMBL/GenBank/DDBJ databases">
        <title>Complete genome sequence of natural rubber-degrading, novel Gram-negative bacterium, Rhizobacter gummiphilus strain NS21.</title>
        <authorList>
            <person name="Tabata M."/>
            <person name="Kasai D."/>
            <person name="Fukuda M."/>
        </authorList>
    </citation>
    <scope>NUCLEOTIDE SEQUENCE [LARGE SCALE GENOMIC DNA]</scope>
    <source>
        <strain evidence="2 3">NS21</strain>
    </source>
</reference>
<keyword evidence="3" id="KW-1185">Reference proteome</keyword>
<gene>
    <name evidence="2" type="ORF">A4W93_28480</name>
</gene>
<feature type="region of interest" description="Disordered" evidence="1">
    <location>
        <begin position="18"/>
        <end position="68"/>
    </location>
</feature>
<evidence type="ECO:0000313" key="2">
    <source>
        <dbReference type="EMBL" id="ARN23514.1"/>
    </source>
</evidence>
<dbReference type="KEGG" id="rgu:A4W93_28480"/>
<proteinExistence type="predicted"/>
<organism evidence="2 3">
    <name type="scientific">Piscinibacter gummiphilus</name>
    <dbReference type="NCBI Taxonomy" id="946333"/>
    <lineage>
        <taxon>Bacteria</taxon>
        <taxon>Pseudomonadati</taxon>
        <taxon>Pseudomonadota</taxon>
        <taxon>Betaproteobacteria</taxon>
        <taxon>Burkholderiales</taxon>
        <taxon>Sphaerotilaceae</taxon>
        <taxon>Piscinibacter</taxon>
    </lineage>
</organism>
<dbReference type="EMBL" id="CP015118">
    <property type="protein sequence ID" value="ARN23514.1"/>
    <property type="molecule type" value="Genomic_DNA"/>
</dbReference>
<feature type="compositionally biased region" description="Basic residues" evidence="1">
    <location>
        <begin position="58"/>
        <end position="68"/>
    </location>
</feature>